<dbReference type="AlphaFoldDB" id="A0A7Y8Y606"/>
<dbReference type="InterPro" id="IPR045391">
    <property type="entry name" value="DUF6520"/>
</dbReference>
<dbReference type="Pfam" id="PF20130">
    <property type="entry name" value="DUF6520"/>
    <property type="match status" value="1"/>
</dbReference>
<feature type="signal peptide" evidence="1">
    <location>
        <begin position="1"/>
        <end position="24"/>
    </location>
</feature>
<dbReference type="EMBL" id="JACBJI010000006">
    <property type="protein sequence ID" value="NYA71930.1"/>
    <property type="molecule type" value="Genomic_DNA"/>
</dbReference>
<name>A0A7Y8Y606_9FLAO</name>
<sequence>MKRKFLNSVLPAFAITLAIAGAFAAQSAQNKKLVGQTGWINFPSNCAQSRQCDTDGSVLCTIKIGTTNHQAYGKLSATDCSQTLYMPPVNP</sequence>
<evidence type="ECO:0000313" key="2">
    <source>
        <dbReference type="EMBL" id="NYA71930.1"/>
    </source>
</evidence>
<dbReference type="Proteomes" id="UP000535020">
    <property type="component" value="Unassembled WGS sequence"/>
</dbReference>
<keyword evidence="1" id="KW-0732">Signal</keyword>
<accession>A0A7Y8Y606</accession>
<protein>
    <submittedName>
        <fullName evidence="2">Uncharacterized protein</fullName>
    </submittedName>
</protein>
<gene>
    <name evidence="2" type="ORF">HZF10_13455</name>
</gene>
<evidence type="ECO:0000313" key="3">
    <source>
        <dbReference type="Proteomes" id="UP000535020"/>
    </source>
</evidence>
<evidence type="ECO:0000256" key="1">
    <source>
        <dbReference type="SAM" id="SignalP"/>
    </source>
</evidence>
<dbReference type="RefSeq" id="WP_176006742.1">
    <property type="nucleotide sequence ID" value="NZ_JABWMI010000015.1"/>
</dbReference>
<proteinExistence type="predicted"/>
<keyword evidence="3" id="KW-1185">Reference proteome</keyword>
<organism evidence="2 3">
    <name type="scientific">Flavobacterium agri</name>
    <dbReference type="NCBI Taxonomy" id="2743471"/>
    <lineage>
        <taxon>Bacteria</taxon>
        <taxon>Pseudomonadati</taxon>
        <taxon>Bacteroidota</taxon>
        <taxon>Flavobacteriia</taxon>
        <taxon>Flavobacteriales</taxon>
        <taxon>Flavobacteriaceae</taxon>
        <taxon>Flavobacterium</taxon>
    </lineage>
</organism>
<feature type="chain" id="PRO_5030671395" evidence="1">
    <location>
        <begin position="25"/>
        <end position="91"/>
    </location>
</feature>
<comment type="caution">
    <text evidence="2">The sequence shown here is derived from an EMBL/GenBank/DDBJ whole genome shotgun (WGS) entry which is preliminary data.</text>
</comment>
<reference evidence="2 3" key="1">
    <citation type="submission" date="2020-07" db="EMBL/GenBank/DDBJ databases">
        <authorList>
            <person name="Sun Q."/>
        </authorList>
    </citation>
    <scope>NUCLEOTIDE SEQUENCE [LARGE SCALE GENOMIC DNA]</scope>
    <source>
        <strain evidence="2 3">MAH-1</strain>
    </source>
</reference>